<proteinExistence type="inferred from homology"/>
<dbReference type="EMBL" id="QGTJ01000003">
    <property type="protein sequence ID" value="PWV63248.1"/>
    <property type="molecule type" value="Genomic_DNA"/>
</dbReference>
<dbReference type="GO" id="GO:0008933">
    <property type="term" value="F:peptidoglycan lytic transglycosylase activity"/>
    <property type="evidence" value="ECO:0007669"/>
    <property type="project" value="InterPro"/>
</dbReference>
<dbReference type="PROSITE" id="PS00922">
    <property type="entry name" value="TRANSGLYCOSYLASE"/>
    <property type="match status" value="1"/>
</dbReference>
<reference evidence="5 6" key="1">
    <citation type="submission" date="2018-05" db="EMBL/GenBank/DDBJ databases">
        <title>Genomic Encyclopedia of Type Strains, Phase IV (KMG-IV): sequencing the most valuable type-strain genomes for metagenomic binning, comparative biology and taxonomic classification.</title>
        <authorList>
            <person name="Goeker M."/>
        </authorList>
    </citation>
    <scope>NUCLEOTIDE SEQUENCE [LARGE SCALE GENOMIC DNA]</scope>
    <source>
        <strain evidence="5 6">DSM 23606</strain>
    </source>
</reference>
<dbReference type="InterPro" id="IPR012289">
    <property type="entry name" value="Lytic_TGlycosylase_superhlx_L"/>
</dbReference>
<accession>A0A317MXJ3</accession>
<dbReference type="InterPro" id="IPR000189">
    <property type="entry name" value="Transglyc_AS"/>
</dbReference>
<keyword evidence="2" id="KW-0732">Signal</keyword>
<dbReference type="GO" id="GO:0042597">
    <property type="term" value="C:periplasmic space"/>
    <property type="evidence" value="ECO:0007669"/>
    <property type="project" value="InterPro"/>
</dbReference>
<comment type="caution">
    <text evidence="5">The sequence shown here is derived from an EMBL/GenBank/DDBJ whole genome shotgun (WGS) entry which is preliminary data.</text>
</comment>
<evidence type="ECO:0000313" key="5">
    <source>
        <dbReference type="EMBL" id="PWV63248.1"/>
    </source>
</evidence>
<dbReference type="InterPro" id="IPR008258">
    <property type="entry name" value="Transglycosylase_SLT_dom_1"/>
</dbReference>
<dbReference type="InterPro" id="IPR037061">
    <property type="entry name" value="Lytic_TGlycoase_superhlx_L_sf"/>
</dbReference>
<dbReference type="PANTHER" id="PTHR37423">
    <property type="entry name" value="SOLUBLE LYTIC MUREIN TRANSGLYCOSYLASE-RELATED"/>
    <property type="match status" value="1"/>
</dbReference>
<dbReference type="Pfam" id="PF01464">
    <property type="entry name" value="SLT"/>
    <property type="match status" value="1"/>
</dbReference>
<feature type="domain" description="Lytic transglycosylase superhelical linker" evidence="4">
    <location>
        <begin position="412"/>
        <end position="478"/>
    </location>
</feature>
<sequence length="650" mass="73253">MALPLGRWALAGWLIFAPCLITPTTWAAPLTESALASQRRAFVDAERALLSGDTVRLRALSVQLHDYPLYPYLRYRELSRSLATSDARTVRRFLADFADTPLAPRLRGEWLRLLADQSRWDDIVLDYRPDGDLELSCIQRTALLQQQRTAQALAGFDAAWLGEKTLPGRCDPVVQAWATQGGLTPAMAWQRFTIGMQAGSTSAARQALPWLDPEDQDWARLWLAVDQNPALILQDSRLQASGDEHVEMIVAHGLMRWMNRDSVAAAPAVDEIRRRRTVTEEQLLPIERTLAIYMAARQHPDALRRIDAIPTAYENDTLREWRVRLYLLRGNWRATIDAIEHMPPAQLARPAWRYWRARALEGIGERSAADIAYRELASLRDYYGFLAASHTSQRPAMTDHPVAKPLAAMQTLASLPAVNRARELFLLGRPYDARSEWALVMDNADPQRLRAAALLVADWGWAGQAILWLAKAGDWNDLALRFPLPWRNEVESAAHTTRLSPAWLYAIARQESTFQPEVRSPADARGLMQLLPSTAADVARGIGMRLNGSSSLYDPSINLKLGSIHLRQLLDRFDGNMVTATAAYNAGENRIRDWLPSTDAVDADIWVETIPFVETRNYVKRVWEYTAVFEYRLGLPVQGLTPNKVSSWSP</sequence>
<dbReference type="Gene3D" id="1.10.1240.20">
    <property type="entry name" value="Lytic transglycosylase, superhelical linker domain"/>
    <property type="match status" value="1"/>
</dbReference>
<dbReference type="GO" id="GO:0016020">
    <property type="term" value="C:membrane"/>
    <property type="evidence" value="ECO:0007669"/>
    <property type="project" value="InterPro"/>
</dbReference>
<dbReference type="RefSeq" id="WP_170123514.1">
    <property type="nucleotide sequence ID" value="NZ_QGTJ01000003.1"/>
</dbReference>
<gene>
    <name evidence="5" type="ORF">C7443_103173</name>
</gene>
<evidence type="ECO:0000256" key="2">
    <source>
        <dbReference type="ARBA" id="ARBA00022729"/>
    </source>
</evidence>
<evidence type="ECO:0000256" key="1">
    <source>
        <dbReference type="ARBA" id="ARBA00007734"/>
    </source>
</evidence>
<evidence type="ECO:0000313" key="6">
    <source>
        <dbReference type="Proteomes" id="UP000246569"/>
    </source>
</evidence>
<name>A0A317MXJ3_9GAMM</name>
<dbReference type="PANTHER" id="PTHR37423:SF5">
    <property type="entry name" value="SOLUBLE LYTIC MUREIN TRANSGLYCOSYLASE"/>
    <property type="match status" value="1"/>
</dbReference>
<dbReference type="SUPFAM" id="SSF48435">
    <property type="entry name" value="Bacterial muramidases"/>
    <property type="match status" value="1"/>
</dbReference>
<dbReference type="Gene3D" id="1.25.20.10">
    <property type="entry name" value="Bacterial muramidases"/>
    <property type="match status" value="1"/>
</dbReference>
<dbReference type="InterPro" id="IPR023346">
    <property type="entry name" value="Lysozyme-like_dom_sf"/>
</dbReference>
<evidence type="ECO:0000259" key="4">
    <source>
        <dbReference type="Pfam" id="PF14718"/>
    </source>
</evidence>
<evidence type="ECO:0000259" key="3">
    <source>
        <dbReference type="Pfam" id="PF01464"/>
    </source>
</evidence>
<dbReference type="InterPro" id="IPR008939">
    <property type="entry name" value="Lytic_TGlycosylase_superhlx_U"/>
</dbReference>
<dbReference type="Pfam" id="PF14718">
    <property type="entry name" value="SLT_L"/>
    <property type="match status" value="1"/>
</dbReference>
<comment type="similarity">
    <text evidence="1">Belongs to the transglycosylase Slt family.</text>
</comment>
<keyword evidence="6" id="KW-1185">Reference proteome</keyword>
<dbReference type="GO" id="GO:0000270">
    <property type="term" value="P:peptidoglycan metabolic process"/>
    <property type="evidence" value="ECO:0007669"/>
    <property type="project" value="InterPro"/>
</dbReference>
<dbReference type="AlphaFoldDB" id="A0A317MXJ3"/>
<dbReference type="Proteomes" id="UP000246569">
    <property type="component" value="Unassembled WGS sequence"/>
</dbReference>
<protein>
    <submittedName>
        <fullName evidence="5">Soluble lytic murein transglycosylase</fullName>
    </submittedName>
</protein>
<dbReference type="Gene3D" id="1.10.530.10">
    <property type="match status" value="1"/>
</dbReference>
<dbReference type="CDD" id="cd13401">
    <property type="entry name" value="Slt70-like"/>
    <property type="match status" value="1"/>
</dbReference>
<dbReference type="SUPFAM" id="SSF53955">
    <property type="entry name" value="Lysozyme-like"/>
    <property type="match status" value="1"/>
</dbReference>
<dbReference type="GO" id="GO:0004553">
    <property type="term" value="F:hydrolase activity, hydrolyzing O-glycosyl compounds"/>
    <property type="evidence" value="ECO:0007669"/>
    <property type="project" value="InterPro"/>
</dbReference>
<organism evidence="5 6">
    <name type="scientific">Plasticicumulans acidivorans</name>
    <dbReference type="NCBI Taxonomy" id="886464"/>
    <lineage>
        <taxon>Bacteria</taxon>
        <taxon>Pseudomonadati</taxon>
        <taxon>Pseudomonadota</taxon>
        <taxon>Gammaproteobacteria</taxon>
        <taxon>Candidatus Competibacteraceae</taxon>
        <taxon>Plasticicumulans</taxon>
    </lineage>
</organism>
<feature type="domain" description="Transglycosylase SLT" evidence="3">
    <location>
        <begin position="492"/>
        <end position="604"/>
    </location>
</feature>